<dbReference type="Proteomes" id="UP000051401">
    <property type="component" value="Unassembled WGS sequence"/>
</dbReference>
<protein>
    <submittedName>
        <fullName evidence="4">Chemotaxis protein CheY</fullName>
    </submittedName>
</protein>
<evidence type="ECO:0000256" key="1">
    <source>
        <dbReference type="ARBA" id="ARBA00022553"/>
    </source>
</evidence>
<evidence type="ECO:0000259" key="3">
    <source>
        <dbReference type="PROSITE" id="PS50110"/>
    </source>
</evidence>
<dbReference type="InterPro" id="IPR050595">
    <property type="entry name" value="Bact_response_regulator"/>
</dbReference>
<dbReference type="Gene3D" id="3.40.50.2300">
    <property type="match status" value="1"/>
</dbReference>
<dbReference type="SMART" id="SM00448">
    <property type="entry name" value="REC"/>
    <property type="match status" value="1"/>
</dbReference>
<dbReference type="InterPro" id="IPR001789">
    <property type="entry name" value="Sig_transdc_resp-reg_receiver"/>
</dbReference>
<gene>
    <name evidence="4" type="ORF">XM52_23560</name>
</gene>
<dbReference type="AlphaFoldDB" id="A0A0T5P2Q4"/>
<dbReference type="PANTHER" id="PTHR44591:SF3">
    <property type="entry name" value="RESPONSE REGULATORY DOMAIN-CONTAINING PROTEIN"/>
    <property type="match status" value="1"/>
</dbReference>
<keyword evidence="5" id="KW-1185">Reference proteome</keyword>
<dbReference type="EMBL" id="LAXI01000022">
    <property type="protein sequence ID" value="KRS15419.1"/>
    <property type="molecule type" value="Genomic_DNA"/>
</dbReference>
<dbReference type="RefSeq" id="WP_057820203.1">
    <property type="nucleotide sequence ID" value="NZ_CAXRJZ010000016.1"/>
</dbReference>
<feature type="domain" description="Response regulatory" evidence="3">
    <location>
        <begin position="6"/>
        <end position="123"/>
    </location>
</feature>
<dbReference type="STRING" id="540747.SAMN04488031_11589"/>
<feature type="modified residue" description="4-aspartylphosphate" evidence="2">
    <location>
        <position position="56"/>
    </location>
</feature>
<organism evidence="4 5">
    <name type="scientific">Roseovarius indicus</name>
    <dbReference type="NCBI Taxonomy" id="540747"/>
    <lineage>
        <taxon>Bacteria</taxon>
        <taxon>Pseudomonadati</taxon>
        <taxon>Pseudomonadota</taxon>
        <taxon>Alphaproteobacteria</taxon>
        <taxon>Rhodobacterales</taxon>
        <taxon>Roseobacteraceae</taxon>
        <taxon>Roseovarius</taxon>
    </lineage>
</organism>
<dbReference type="Pfam" id="PF00072">
    <property type="entry name" value="Response_reg"/>
    <property type="match status" value="1"/>
</dbReference>
<evidence type="ECO:0000313" key="4">
    <source>
        <dbReference type="EMBL" id="KRS15419.1"/>
    </source>
</evidence>
<dbReference type="InterPro" id="IPR011006">
    <property type="entry name" value="CheY-like_superfamily"/>
</dbReference>
<proteinExistence type="predicted"/>
<keyword evidence="1 2" id="KW-0597">Phosphoprotein</keyword>
<sequence>MSELERVLFVDDDPAIRDLIDVALSTVGGLSVRGFSSGEEAVAAAEAFGPQLLLLDVMMPDMDGPMTMSALKSLDSLASAPAVFLTAKVHGKEVDRLMGLGAVKVLSKPFDPMTLADELRAIWSETGGGTAG</sequence>
<dbReference type="PATRIC" id="fig|540747.5.peg.3068"/>
<dbReference type="OrthoDB" id="9800897at2"/>
<comment type="caution">
    <text evidence="4">The sequence shown here is derived from an EMBL/GenBank/DDBJ whole genome shotgun (WGS) entry which is preliminary data.</text>
</comment>
<dbReference type="GO" id="GO:0000160">
    <property type="term" value="P:phosphorelay signal transduction system"/>
    <property type="evidence" value="ECO:0007669"/>
    <property type="project" value="InterPro"/>
</dbReference>
<dbReference type="PANTHER" id="PTHR44591">
    <property type="entry name" value="STRESS RESPONSE REGULATOR PROTEIN 1"/>
    <property type="match status" value="1"/>
</dbReference>
<accession>A0A0T5P2Q4</accession>
<dbReference type="PROSITE" id="PS50110">
    <property type="entry name" value="RESPONSE_REGULATORY"/>
    <property type="match status" value="1"/>
</dbReference>
<dbReference type="SUPFAM" id="SSF52172">
    <property type="entry name" value="CheY-like"/>
    <property type="match status" value="1"/>
</dbReference>
<name>A0A0T5P2Q4_9RHOB</name>
<evidence type="ECO:0000313" key="5">
    <source>
        <dbReference type="Proteomes" id="UP000051401"/>
    </source>
</evidence>
<evidence type="ECO:0000256" key="2">
    <source>
        <dbReference type="PROSITE-ProRule" id="PRU00169"/>
    </source>
</evidence>
<reference evidence="4 5" key="1">
    <citation type="submission" date="2015-04" db="EMBL/GenBank/DDBJ databases">
        <title>The draft genome sequence of Roseovarius indicus B108T.</title>
        <authorList>
            <person name="Li G."/>
            <person name="Lai Q."/>
            <person name="Shao Z."/>
            <person name="Yan P."/>
        </authorList>
    </citation>
    <scope>NUCLEOTIDE SEQUENCE [LARGE SCALE GENOMIC DNA]</scope>
    <source>
        <strain evidence="4 5">B108</strain>
    </source>
</reference>